<feature type="compositionally biased region" description="Basic and acidic residues" evidence="5">
    <location>
        <begin position="965"/>
        <end position="976"/>
    </location>
</feature>
<keyword evidence="8" id="KW-1185">Reference proteome</keyword>
<evidence type="ECO:0000313" key="8">
    <source>
        <dbReference type="Proteomes" id="UP000005203"/>
    </source>
</evidence>
<dbReference type="GO" id="GO:0005540">
    <property type="term" value="F:hyaluronic acid binding"/>
    <property type="evidence" value="ECO:0007669"/>
    <property type="project" value="InterPro"/>
</dbReference>
<reference evidence="9" key="2">
    <citation type="submission" date="2025-04" db="UniProtKB">
        <authorList>
            <consortium name="RefSeq"/>
        </authorList>
    </citation>
    <scope>IDENTIFICATION</scope>
    <source>
        <strain evidence="9">DH4</strain>
        <tissue evidence="9">Whole body</tissue>
    </source>
</reference>
<evidence type="ECO:0000313" key="9">
    <source>
        <dbReference type="RefSeq" id="XP_016772550.2"/>
    </source>
</evidence>
<comment type="subcellular location">
    <subcellularLocation>
        <location evidence="1">Cytoplasm</location>
        <location evidence="1">Cytoskeleton</location>
        <location evidence="1">Spindle</location>
    </subcellularLocation>
</comment>
<feature type="region of interest" description="Disordered" evidence="5">
    <location>
        <begin position="965"/>
        <end position="1005"/>
    </location>
</feature>
<protein>
    <submittedName>
        <fullName evidence="9">Probable DNA double-strand break repair Rad50 ATPase isoform X1</fullName>
    </submittedName>
</protein>
<dbReference type="GO" id="GO:0005819">
    <property type="term" value="C:spindle"/>
    <property type="evidence" value="ECO:0007669"/>
    <property type="project" value="UniProtKB-SubCell"/>
</dbReference>
<evidence type="ECO:0000256" key="2">
    <source>
        <dbReference type="ARBA" id="ARBA00022490"/>
    </source>
</evidence>
<dbReference type="InterPro" id="IPR026203">
    <property type="entry name" value="IHABP"/>
</dbReference>
<feature type="compositionally biased region" description="Polar residues" evidence="5">
    <location>
        <begin position="980"/>
        <end position="991"/>
    </location>
</feature>
<dbReference type="PANTHER" id="PTHR18956:SF6">
    <property type="entry name" value="HYALURONAN MEDIATED MOTILITY RECEPTOR"/>
    <property type="match status" value="1"/>
</dbReference>
<feature type="coiled-coil region" evidence="4">
    <location>
        <begin position="553"/>
        <end position="668"/>
    </location>
</feature>
<dbReference type="EnsemblMetazoa" id="XM_016917061">
    <property type="protein sequence ID" value="XP_016772550"/>
    <property type="gene ID" value="LOC725841"/>
</dbReference>
<evidence type="ECO:0000256" key="1">
    <source>
        <dbReference type="ARBA" id="ARBA00004186"/>
    </source>
</evidence>
<dbReference type="AlphaFoldDB" id="A0A7M7IK49"/>
<reference evidence="8" key="3">
    <citation type="submission" date="2025-05" db="UniProtKB">
        <authorList>
            <consortium name="RefSeq"/>
        </authorList>
    </citation>
    <scope>NUCLEOTIDE SEQUENCE [LARGE SCALE GENOMIC DNA]</scope>
    <source>
        <strain evidence="8">DH4</strain>
    </source>
</reference>
<dbReference type="Pfam" id="PF15908">
    <property type="entry name" value="HMMR_C"/>
    <property type="match status" value="1"/>
</dbReference>
<evidence type="ECO:0000313" key="7">
    <source>
        <dbReference type="EnsemblMetazoa" id="XP_016772550"/>
    </source>
</evidence>
<dbReference type="OrthoDB" id="419631at2759"/>
<keyword evidence="2" id="KW-0963">Cytoplasm</keyword>
<dbReference type="RefSeq" id="XP_016772550.2">
    <property type="nucleotide sequence ID" value="XM_016917061.2"/>
</dbReference>
<feature type="coiled-coil region" evidence="4">
    <location>
        <begin position="111"/>
        <end position="206"/>
    </location>
</feature>
<accession>A0A8B7KT25</accession>
<dbReference type="PANTHER" id="PTHR18956">
    <property type="entry name" value="HYALURONAN MEDIATED MOTILITY RECEPTOR"/>
    <property type="match status" value="1"/>
</dbReference>
<sequence>MSFSKARIQRFNEFENDVPPPGAYDPKFDSKVKGSVIEKSERFNDNKSVGSAEGNLSVCTKHTCIAANSFKTPQLPRKQNRDYQTKSTSKIKRTLISTNDQKLKYQSENHLADLQVECSNKDKTIQELEHHIEDMKEEVQKLELQLEELRKKQTEVETQHRRDIESMAKLQQEILNGYDEKHQTEVKNLRSQLLEVSEEKEREIETRKAMEGDLRNRITDFSKRIVALESEFLDKKNTDVETIQFLKVQIEELTTQLEKTTISHIDEINLLEQEKSQLNSCISNLTDERDKLELRLQTRQNVILELQGQLSTLQCELDELKAEYEKIIENSSKEINDLKYIHEEEIDKLKIEFEKEKIFLINKEESEIKIKNLNEENNFLKEELENVQKLYKDVNNRLREAHQELEDSDRKHNLILKKHKEDLADVMKLHDEEKFQLKKQLEDARLDYLKEIENLILTRDKEIVDVKEAADKKIEEETKRIKQHADKMIENAEVVTRETLAACRTECEERVKRVIAESDAKVSGSHINAMIREAKITVEEEMRLTAERYKTCLARVEMERAALDEKLAQKDAEITRLSVTLEELRSSAETQESFGQSLQMELDRAETELAEKKEELRALKDQIRNEAAEMVARKKRFEVIMAENQASVAALTTRLAQSTAEVERLQHELKLDKDCINEHRDLLSIMRNNSQMVHEQVHVLMEQLDVKKGLVDQLEAESLSEVESLRSILEAKIDDLRKIATREVAALQAENNEITAQNVEMKKQLHEMSNYLTEAQDMLLKLEERNDAQELETSQAQILNNKLNEQLKERETVIEDMNKLLEEQSKKHEIILNEANSKMQELSDKIKCLEENNAYTQENVELLEEERNKWKNFEKVLLEQLEEEKTYRETVEEEVKKLSKYNEQLLKDYKEIHEKYAEIVGHQNHKQRIKHVSQLKDKINQLEQDLYAKMRTIKQQQKTIEKLQAEEKRASGKGKENMLGLSQSTYITPLSSPHKPITPLRNRND</sequence>
<feature type="domain" description="Hyaluronan-mediated motility receptor C-terminal" evidence="6">
    <location>
        <begin position="851"/>
        <end position="970"/>
    </location>
</feature>
<dbReference type="InterPro" id="IPR031794">
    <property type="entry name" value="HMMR_C"/>
</dbReference>
<accession>A0A7M7IK49</accession>
<feature type="coiled-coil region" evidence="4">
    <location>
        <begin position="363"/>
        <end position="487"/>
    </location>
</feature>
<keyword evidence="3" id="KW-0206">Cytoskeleton</keyword>
<evidence type="ECO:0000256" key="4">
    <source>
        <dbReference type="SAM" id="Coils"/>
    </source>
</evidence>
<dbReference type="Proteomes" id="UP000005203">
    <property type="component" value="Linkage group LG1"/>
</dbReference>
<feature type="coiled-coil region" evidence="4">
    <location>
        <begin position="243"/>
        <end position="337"/>
    </location>
</feature>
<evidence type="ECO:0000259" key="6">
    <source>
        <dbReference type="Pfam" id="PF15908"/>
    </source>
</evidence>
<proteinExistence type="predicted"/>
<evidence type="ECO:0000256" key="3">
    <source>
        <dbReference type="ARBA" id="ARBA00023212"/>
    </source>
</evidence>
<dbReference type="GeneID" id="725841"/>
<keyword evidence="4" id="KW-0175">Coiled coil</keyword>
<name>A0A7M7IK49_APIME</name>
<evidence type="ECO:0000256" key="5">
    <source>
        <dbReference type="SAM" id="MobiDB-lite"/>
    </source>
</evidence>
<organism evidence="7">
    <name type="scientific">Apis mellifera</name>
    <name type="common">Honeybee</name>
    <dbReference type="NCBI Taxonomy" id="7460"/>
    <lineage>
        <taxon>Eukaryota</taxon>
        <taxon>Metazoa</taxon>
        <taxon>Ecdysozoa</taxon>
        <taxon>Arthropoda</taxon>
        <taxon>Hexapoda</taxon>
        <taxon>Insecta</taxon>
        <taxon>Pterygota</taxon>
        <taxon>Neoptera</taxon>
        <taxon>Endopterygota</taxon>
        <taxon>Hymenoptera</taxon>
        <taxon>Apocrita</taxon>
        <taxon>Aculeata</taxon>
        <taxon>Apoidea</taxon>
        <taxon>Anthophila</taxon>
        <taxon>Apidae</taxon>
        <taxon>Apis</taxon>
    </lineage>
</organism>
<gene>
    <name evidence="9" type="primary">LOC725841</name>
</gene>
<reference evidence="7" key="1">
    <citation type="submission" date="2021-01" db="UniProtKB">
        <authorList>
            <consortium name="EnsemblMetazoa"/>
        </authorList>
    </citation>
    <scope>IDENTIFICATION</scope>
    <source>
        <strain evidence="7">DH4</strain>
    </source>
</reference>